<evidence type="ECO:0000313" key="4">
    <source>
        <dbReference type="EMBL" id="MFC0321734.1"/>
    </source>
</evidence>
<keyword evidence="2 4" id="KW-0067">ATP-binding</keyword>
<dbReference type="PROSITE" id="PS00211">
    <property type="entry name" value="ABC_TRANSPORTER_1"/>
    <property type="match status" value="1"/>
</dbReference>
<keyword evidence="5" id="KW-1185">Reference proteome</keyword>
<dbReference type="Pfam" id="PF00005">
    <property type="entry name" value="ABC_tran"/>
    <property type="match status" value="1"/>
</dbReference>
<dbReference type="RefSeq" id="WP_149105489.1">
    <property type="nucleotide sequence ID" value="NZ_JBHLWO010000007.1"/>
</dbReference>
<dbReference type="InterPro" id="IPR003439">
    <property type="entry name" value="ABC_transporter-like_ATP-bd"/>
</dbReference>
<organism evidence="4 5">
    <name type="scientific">Olivibacter oleidegradans</name>
    <dbReference type="NCBI Taxonomy" id="760123"/>
    <lineage>
        <taxon>Bacteria</taxon>
        <taxon>Pseudomonadati</taxon>
        <taxon>Bacteroidota</taxon>
        <taxon>Sphingobacteriia</taxon>
        <taxon>Sphingobacteriales</taxon>
        <taxon>Sphingobacteriaceae</taxon>
        <taxon>Olivibacter</taxon>
    </lineage>
</organism>
<dbReference type="InterPro" id="IPR017871">
    <property type="entry name" value="ABC_transporter-like_CS"/>
</dbReference>
<comment type="caution">
    <text evidence="4">The sequence shown here is derived from an EMBL/GenBank/DDBJ whole genome shotgun (WGS) entry which is preliminary data.</text>
</comment>
<dbReference type="Proteomes" id="UP001589774">
    <property type="component" value="Unassembled WGS sequence"/>
</dbReference>
<name>A0ABV6HSX7_9SPHI</name>
<dbReference type="PANTHER" id="PTHR24220:SF659">
    <property type="entry name" value="TRANSPORTER, PUTATIVE-RELATED"/>
    <property type="match status" value="1"/>
</dbReference>
<dbReference type="InterPro" id="IPR003593">
    <property type="entry name" value="AAA+_ATPase"/>
</dbReference>
<dbReference type="EMBL" id="JBHLWO010000007">
    <property type="protein sequence ID" value="MFC0321734.1"/>
    <property type="molecule type" value="Genomic_DNA"/>
</dbReference>
<dbReference type="SUPFAM" id="SSF52540">
    <property type="entry name" value="P-loop containing nucleoside triphosphate hydrolases"/>
    <property type="match status" value="1"/>
</dbReference>
<evidence type="ECO:0000256" key="2">
    <source>
        <dbReference type="ARBA" id="ARBA00022840"/>
    </source>
</evidence>
<dbReference type="InterPro" id="IPR027417">
    <property type="entry name" value="P-loop_NTPase"/>
</dbReference>
<gene>
    <name evidence="4" type="ORF">ACFFI0_25705</name>
</gene>
<evidence type="ECO:0000313" key="5">
    <source>
        <dbReference type="Proteomes" id="UP001589774"/>
    </source>
</evidence>
<dbReference type="PANTHER" id="PTHR24220">
    <property type="entry name" value="IMPORT ATP-BINDING PROTEIN"/>
    <property type="match status" value="1"/>
</dbReference>
<dbReference type="Gene3D" id="3.40.50.300">
    <property type="entry name" value="P-loop containing nucleotide triphosphate hydrolases"/>
    <property type="match status" value="1"/>
</dbReference>
<feature type="domain" description="ABC transporter" evidence="3">
    <location>
        <begin position="5"/>
        <end position="210"/>
    </location>
</feature>
<evidence type="ECO:0000256" key="1">
    <source>
        <dbReference type="ARBA" id="ARBA00022741"/>
    </source>
</evidence>
<reference evidence="4 5" key="1">
    <citation type="submission" date="2024-09" db="EMBL/GenBank/DDBJ databases">
        <authorList>
            <person name="Sun Q."/>
            <person name="Mori K."/>
        </authorList>
    </citation>
    <scope>NUCLEOTIDE SEQUENCE [LARGE SCALE GENOMIC DNA]</scope>
    <source>
        <strain evidence="4 5">CCM 7765</strain>
    </source>
</reference>
<sequence>MSVLISSSDIEVRYKNGIGLSFPGFEVDKGTHCLILGDSGTGKTTLLHVLCGLMKPSSGIVTVAGVDIYGLSPKRMDQFRGQHVGLIFQQAHLIKSLTVLENLKMARWLAGLGENTSELSVILERLNMGDKIKSYPHELSQGQLQRAAIARALVNRPRLLIADEPTSALDDRNAEAVIALLLEQAQSYGATLLIATHDKRLKDKFSSTYIL</sequence>
<protein>
    <submittedName>
        <fullName evidence="4">ABC transporter ATP-binding protein</fullName>
    </submittedName>
</protein>
<accession>A0ABV6HSX7</accession>
<dbReference type="SMART" id="SM00382">
    <property type="entry name" value="AAA"/>
    <property type="match status" value="1"/>
</dbReference>
<keyword evidence="1" id="KW-0547">Nucleotide-binding</keyword>
<dbReference type="GO" id="GO:0005524">
    <property type="term" value="F:ATP binding"/>
    <property type="evidence" value="ECO:0007669"/>
    <property type="project" value="UniProtKB-KW"/>
</dbReference>
<dbReference type="PROSITE" id="PS50893">
    <property type="entry name" value="ABC_TRANSPORTER_2"/>
    <property type="match status" value="1"/>
</dbReference>
<dbReference type="InterPro" id="IPR015854">
    <property type="entry name" value="ABC_transpr_LolD-like"/>
</dbReference>
<proteinExistence type="predicted"/>
<evidence type="ECO:0000259" key="3">
    <source>
        <dbReference type="PROSITE" id="PS50893"/>
    </source>
</evidence>